<dbReference type="InterPro" id="IPR032675">
    <property type="entry name" value="LRR_dom_sf"/>
</dbReference>
<evidence type="ECO:0008006" key="10">
    <source>
        <dbReference type="Google" id="ProtNLM"/>
    </source>
</evidence>
<keyword evidence="2" id="KW-0433">Leucine-rich repeat</keyword>
<dbReference type="InterPro" id="IPR025875">
    <property type="entry name" value="Leu-rich_rpt_4"/>
</dbReference>
<keyword evidence="6" id="KW-1133">Transmembrane helix</keyword>
<evidence type="ECO:0000256" key="4">
    <source>
        <dbReference type="ARBA" id="ARBA00022737"/>
    </source>
</evidence>
<keyword evidence="4" id="KW-0677">Repeat</keyword>
<keyword evidence="6" id="KW-0812">Transmembrane</keyword>
<dbReference type="InterPro" id="IPR003591">
    <property type="entry name" value="Leu-rich_rpt_typical-subtyp"/>
</dbReference>
<protein>
    <recommendedName>
        <fullName evidence="10">Internalin</fullName>
    </recommendedName>
</protein>
<dbReference type="SUPFAM" id="SSF52058">
    <property type="entry name" value="L domain-like"/>
    <property type="match status" value="1"/>
</dbReference>
<evidence type="ECO:0000256" key="6">
    <source>
        <dbReference type="SAM" id="Phobius"/>
    </source>
</evidence>
<dbReference type="PROSITE" id="PS51450">
    <property type="entry name" value="LRR"/>
    <property type="match status" value="5"/>
</dbReference>
<dbReference type="InterPro" id="IPR050836">
    <property type="entry name" value="SDS22/Internalin_LRR"/>
</dbReference>
<keyword evidence="3" id="KW-0732">Signal</keyword>
<feature type="transmembrane region" description="Helical" evidence="6">
    <location>
        <begin position="680"/>
        <end position="702"/>
    </location>
</feature>
<evidence type="ECO:0000256" key="1">
    <source>
        <dbReference type="ARBA" id="ARBA00009432"/>
    </source>
</evidence>
<dbReference type="RefSeq" id="WP_135411073.1">
    <property type="nucleotide sequence ID" value="NZ_ALXH01000038.1"/>
</dbReference>
<evidence type="ECO:0000313" key="7">
    <source>
        <dbReference type="EMBL" id="MBJ7632690.1"/>
    </source>
</evidence>
<dbReference type="SMART" id="SM00369">
    <property type="entry name" value="LRR_TYP"/>
    <property type="match status" value="4"/>
</dbReference>
<dbReference type="Pfam" id="PF13855">
    <property type="entry name" value="LRR_8"/>
    <property type="match status" value="1"/>
</dbReference>
<keyword evidence="9" id="KW-1185">Reference proteome</keyword>
<dbReference type="PANTHER" id="PTHR46652">
    <property type="entry name" value="LEUCINE-RICH REPEAT AND IQ DOMAIN-CONTAINING PROTEIN 1-RELATED"/>
    <property type="match status" value="1"/>
</dbReference>
<organism evidence="8 9">
    <name type="scientific">Weissella confusa</name>
    <name type="common">Lactobacillus confusus</name>
    <dbReference type="NCBI Taxonomy" id="1583"/>
    <lineage>
        <taxon>Bacteria</taxon>
        <taxon>Bacillati</taxon>
        <taxon>Bacillota</taxon>
        <taxon>Bacilli</taxon>
        <taxon>Lactobacillales</taxon>
        <taxon>Lactobacillaceae</taxon>
        <taxon>Weissella</taxon>
    </lineage>
</organism>
<feature type="region of interest" description="Disordered" evidence="5">
    <location>
        <begin position="657"/>
        <end position="676"/>
    </location>
</feature>
<reference evidence="8" key="1">
    <citation type="submission" date="2020-02" db="EMBL/GenBank/DDBJ databases">
        <authorList>
            <person name="Fontana A."/>
            <person name="Patrone V."/>
            <person name="Morelli L."/>
        </authorList>
    </citation>
    <scope>NUCLEOTIDE SEQUENCE</scope>
    <source>
        <strain evidence="7">CCUG 30943</strain>
        <strain evidence="8">CCUG 43002</strain>
    </source>
</reference>
<evidence type="ECO:0000313" key="8">
    <source>
        <dbReference type="EMBL" id="MBJ7638333.1"/>
    </source>
</evidence>
<sequence length="706" mass="75248">MPVQADTTLANTATDDVASWVPDAALRGALQAALGKGTPLTKANVATITQLNLTYDGITDLTGLEFATNLQALDLTGNTIADITPLQNLHNLTNLSLRMNKAKIMPDLSLLAGTPVKSLNLVADDYGTQPDTMAGLAQLTSLEELEMQNNDLTTVPPVTGLPKLRYLGLAGNKLTSVQALAGMRQLTELKVGSNQLTDYTPIASLTNLTTLSIGNNRSNDISMLRSLVNLEEATFSQMGLTNNAVQIFSYMPKLVTLSIDFNDQISDLTPLAGLRQLQSLNFSKDRVADLTPLKQMTNLTDLSFSNAQVANLAPLAGLTKLTSLNMLRNHVSDLSPLQNLQDLSYLNAKFQSVTNAAIGLKNGETTATVPLSVKDTAGNAIDLQQDGAPIKTVNGQVTLQGVKPDSSTYFSWDNKAASGINKRFSGTVEQPFTVKTEVAQSSRLPVTLAVLKGDGSNLTSVASNYINSAATFEPGKDGTGILTITAKVPADYGPNSITFTSGRQLSANLVGSEYIMTYEFDLTAEQVAKPLFIENMHVDFRTGSFVYDNWYDVTFRLEGMPGAVSLPPVKETPVGDTTVVKLTEGIMRPEAPQKQIKAQVVRTTPVKVTQATKSENLVTQAPIVAAGVVASKAPAVVTKADDKPAIQAATIPQTVKEPTVVTKSQPAPTEAEPQNSTEKIVVAAVGSIVSGLTIGWLGITWWGKYH</sequence>
<reference evidence="8 9" key="2">
    <citation type="journal article" date="2021" name="Int. J. Food Microbiol.">
        <title>Safety demonstration of a microbial species for use in the food chain: Weissella confusa.</title>
        <authorList>
            <person name="Bourdichon F."/>
            <person name="Patrone V."/>
            <person name="Fontana A."/>
            <person name="Milani G."/>
            <person name="Morelli L."/>
        </authorList>
    </citation>
    <scope>NUCLEOTIDE SEQUENCE [LARGE SCALE GENOMIC DNA]</scope>
    <source>
        <strain evidence="7">CCUG 30943</strain>
        <strain evidence="8 9">CCUG 43002</strain>
    </source>
</reference>
<keyword evidence="6" id="KW-0472">Membrane</keyword>
<dbReference type="InterPro" id="IPR001611">
    <property type="entry name" value="Leu-rich_rpt"/>
</dbReference>
<evidence type="ECO:0000256" key="5">
    <source>
        <dbReference type="SAM" id="MobiDB-lite"/>
    </source>
</evidence>
<dbReference type="Pfam" id="PF12799">
    <property type="entry name" value="LRR_4"/>
    <property type="match status" value="1"/>
</dbReference>
<gene>
    <name evidence="8" type="ORF">HAU20_02880</name>
    <name evidence="7" type="ORF">HAU43_06285</name>
</gene>
<dbReference type="Gene3D" id="2.60.40.1850">
    <property type="match status" value="1"/>
</dbReference>
<dbReference type="Gene3D" id="2.60.40.1220">
    <property type="match status" value="1"/>
</dbReference>
<dbReference type="PANTHER" id="PTHR46652:SF3">
    <property type="entry name" value="LEUCINE-RICH REPEAT-CONTAINING PROTEIN 9"/>
    <property type="match status" value="1"/>
</dbReference>
<evidence type="ECO:0000256" key="2">
    <source>
        <dbReference type="ARBA" id="ARBA00022614"/>
    </source>
</evidence>
<dbReference type="Proteomes" id="UP000728106">
    <property type="component" value="Unassembled WGS sequence"/>
</dbReference>
<evidence type="ECO:0000313" key="9">
    <source>
        <dbReference type="Proteomes" id="UP000728106"/>
    </source>
</evidence>
<comment type="caution">
    <text evidence="8">The sequence shown here is derived from an EMBL/GenBank/DDBJ whole genome shotgun (WGS) entry which is preliminary data.</text>
</comment>
<dbReference type="EMBL" id="JAAOCX010000006">
    <property type="protein sequence ID" value="MBJ7632690.1"/>
    <property type="molecule type" value="Genomic_DNA"/>
</dbReference>
<dbReference type="EMBL" id="JAAOCP010000003">
    <property type="protein sequence ID" value="MBJ7638333.1"/>
    <property type="molecule type" value="Genomic_DNA"/>
</dbReference>
<accession>A0A4Z0RM47</accession>
<proteinExistence type="inferred from homology"/>
<dbReference type="SMART" id="SM00365">
    <property type="entry name" value="LRR_SD22"/>
    <property type="match status" value="6"/>
</dbReference>
<feature type="compositionally biased region" description="Polar residues" evidence="5">
    <location>
        <begin position="661"/>
        <end position="676"/>
    </location>
</feature>
<evidence type="ECO:0000256" key="3">
    <source>
        <dbReference type="ARBA" id="ARBA00022729"/>
    </source>
</evidence>
<name>A0A4Z0RM47_WEICO</name>
<dbReference type="InterPro" id="IPR014755">
    <property type="entry name" value="Cu-Rt/internalin_Ig-like"/>
</dbReference>
<comment type="similarity">
    <text evidence="1">Belongs to the internalin family.</text>
</comment>
<dbReference type="InterPro" id="IPR037250">
    <property type="entry name" value="NEAT_dom_sf"/>
</dbReference>
<dbReference type="Gene3D" id="3.80.10.10">
    <property type="entry name" value="Ribonuclease Inhibitor"/>
    <property type="match status" value="2"/>
</dbReference>
<dbReference type="AlphaFoldDB" id="A0A4Z0RM47"/>
<dbReference type="Proteomes" id="UP000808038">
    <property type="component" value="Unassembled WGS sequence"/>
</dbReference>